<dbReference type="EMBL" id="CP078145">
    <property type="protein sequence ID" value="QXN95397.1"/>
    <property type="molecule type" value="Genomic_DNA"/>
</dbReference>
<dbReference type="InterPro" id="IPR011701">
    <property type="entry name" value="MFS"/>
</dbReference>
<feature type="transmembrane region" description="Helical" evidence="6">
    <location>
        <begin position="146"/>
        <end position="169"/>
    </location>
</feature>
<dbReference type="PANTHER" id="PTHR43385">
    <property type="entry name" value="RIBOFLAVIN TRANSPORTER RIBJ"/>
    <property type="match status" value="1"/>
</dbReference>
<evidence type="ECO:0000259" key="7">
    <source>
        <dbReference type="PROSITE" id="PS50850"/>
    </source>
</evidence>
<evidence type="ECO:0000256" key="5">
    <source>
        <dbReference type="ARBA" id="ARBA00023136"/>
    </source>
</evidence>
<comment type="subcellular location">
    <subcellularLocation>
        <location evidence="1">Membrane</location>
        <topology evidence="1">Multi-pass membrane protein</topology>
    </subcellularLocation>
</comment>
<feature type="transmembrane region" description="Helical" evidence="6">
    <location>
        <begin position="290"/>
        <end position="308"/>
    </location>
</feature>
<keyword evidence="5 6" id="KW-0472">Membrane</keyword>
<dbReference type="Pfam" id="PF07690">
    <property type="entry name" value="MFS_1"/>
    <property type="match status" value="1"/>
</dbReference>
<keyword evidence="3 6" id="KW-0812">Transmembrane</keyword>
<proteinExistence type="predicted"/>
<dbReference type="InterPro" id="IPR020846">
    <property type="entry name" value="MFS_dom"/>
</dbReference>
<evidence type="ECO:0000256" key="6">
    <source>
        <dbReference type="SAM" id="Phobius"/>
    </source>
</evidence>
<evidence type="ECO:0000256" key="2">
    <source>
        <dbReference type="ARBA" id="ARBA00022448"/>
    </source>
</evidence>
<accession>A0ABX8S2F8</accession>
<feature type="transmembrane region" description="Helical" evidence="6">
    <location>
        <begin position="259"/>
        <end position="278"/>
    </location>
</feature>
<sequence length="409" mass="41703">MEAVSAPQAPAATDTGLRRVLLVLCVTEVTSWGVLFYAFPVLLGKITIATGWSATALTAAFSAGQLLTALVGILVGRWLDRRGPRGVMTAGSLLAVAALVLVATASSLRWFFAGWLLVGVAMGAVLYPPAFAALTRWHGPDRVKALTVLTLAGGLASTVFAPVTAALSAHFDWRATYLVLAAILAVVTVPGHWLGLRLPWPPRAVAEPGHAHLADPGRIGRSPVFLTLAIALSITAFASFAVVVTLVPLLTERGIDSGTAAVALGLGGVGQVASRLGYGALASCTSVRTRTLLILLAIAATTTLLGVLTTAAALIAAAVLGGMARGVFTLLHATAITDRWGTAHYGQLTGLLSAPLTITMALAPFATTALAAAVGGYAAVYLLLGGLVAAAAVLSLVAIPKHARKEPLS</sequence>
<evidence type="ECO:0000313" key="8">
    <source>
        <dbReference type="EMBL" id="QXN95397.1"/>
    </source>
</evidence>
<feature type="transmembrane region" description="Helical" evidence="6">
    <location>
        <begin position="224"/>
        <end position="247"/>
    </location>
</feature>
<feature type="transmembrane region" description="Helical" evidence="6">
    <location>
        <begin position="175"/>
        <end position="194"/>
    </location>
</feature>
<feature type="transmembrane region" description="Helical" evidence="6">
    <location>
        <begin position="87"/>
        <end position="106"/>
    </location>
</feature>
<organism evidence="8 9">
    <name type="scientific">Nocardia iowensis</name>
    <dbReference type="NCBI Taxonomy" id="204891"/>
    <lineage>
        <taxon>Bacteria</taxon>
        <taxon>Bacillati</taxon>
        <taxon>Actinomycetota</taxon>
        <taxon>Actinomycetes</taxon>
        <taxon>Mycobacteriales</taxon>
        <taxon>Nocardiaceae</taxon>
        <taxon>Nocardia</taxon>
    </lineage>
</organism>
<dbReference type="InterPro" id="IPR052983">
    <property type="entry name" value="MFS_Riboflavin_Transporter"/>
</dbReference>
<evidence type="ECO:0000256" key="4">
    <source>
        <dbReference type="ARBA" id="ARBA00022989"/>
    </source>
</evidence>
<feature type="domain" description="Major facilitator superfamily (MFS) profile" evidence="7">
    <location>
        <begin position="17"/>
        <end position="403"/>
    </location>
</feature>
<dbReference type="PROSITE" id="PS50850">
    <property type="entry name" value="MFS"/>
    <property type="match status" value="1"/>
</dbReference>
<feature type="transmembrane region" description="Helical" evidence="6">
    <location>
        <begin position="314"/>
        <end position="336"/>
    </location>
</feature>
<evidence type="ECO:0000313" key="9">
    <source>
        <dbReference type="Proteomes" id="UP000694257"/>
    </source>
</evidence>
<dbReference type="Proteomes" id="UP000694257">
    <property type="component" value="Chromosome"/>
</dbReference>
<feature type="transmembrane region" description="Helical" evidence="6">
    <location>
        <begin position="51"/>
        <end position="75"/>
    </location>
</feature>
<keyword evidence="9" id="KW-1185">Reference proteome</keyword>
<keyword evidence="4 6" id="KW-1133">Transmembrane helix</keyword>
<feature type="transmembrane region" description="Helical" evidence="6">
    <location>
        <begin position="112"/>
        <end position="134"/>
    </location>
</feature>
<gene>
    <name evidence="8" type="ORF">KV110_08085</name>
</gene>
<protein>
    <submittedName>
        <fullName evidence="8">MFS transporter</fullName>
    </submittedName>
</protein>
<evidence type="ECO:0000256" key="3">
    <source>
        <dbReference type="ARBA" id="ARBA00022692"/>
    </source>
</evidence>
<evidence type="ECO:0000256" key="1">
    <source>
        <dbReference type="ARBA" id="ARBA00004141"/>
    </source>
</evidence>
<dbReference type="PANTHER" id="PTHR43385:SF1">
    <property type="entry name" value="RIBOFLAVIN TRANSPORTER RIBJ"/>
    <property type="match status" value="1"/>
</dbReference>
<name>A0ABX8S2F8_NOCIO</name>
<reference evidence="8 9" key="1">
    <citation type="submission" date="2021-07" db="EMBL/GenBank/DDBJ databases">
        <title>Whole Genome Sequence of Nocardia Iowensis.</title>
        <authorList>
            <person name="Lamm A."/>
            <person name="Collins-Fairclough A.M."/>
            <person name="Bunk B."/>
            <person name="Sproer C."/>
        </authorList>
    </citation>
    <scope>NUCLEOTIDE SEQUENCE [LARGE SCALE GENOMIC DNA]</scope>
    <source>
        <strain evidence="8 9">NRRL 5646</strain>
    </source>
</reference>
<feature type="transmembrane region" description="Helical" evidence="6">
    <location>
        <begin position="20"/>
        <end position="39"/>
    </location>
</feature>
<feature type="transmembrane region" description="Helical" evidence="6">
    <location>
        <begin position="348"/>
        <end position="372"/>
    </location>
</feature>
<keyword evidence="2" id="KW-0813">Transport</keyword>
<feature type="transmembrane region" description="Helical" evidence="6">
    <location>
        <begin position="378"/>
        <end position="399"/>
    </location>
</feature>